<reference evidence="3" key="2">
    <citation type="submission" date="2023-03" db="EMBL/GenBank/DDBJ databases">
        <authorList>
            <person name="Inwood S.N."/>
            <person name="Skelly J.G."/>
            <person name="Guhlin J."/>
            <person name="Harrop T.W.R."/>
            <person name="Goldson S.G."/>
            <person name="Dearden P.K."/>
        </authorList>
    </citation>
    <scope>NUCLEOTIDE SEQUENCE</scope>
    <source>
        <strain evidence="3">Lincoln</strain>
        <tissue evidence="3">Whole body</tissue>
    </source>
</reference>
<dbReference type="PANTHER" id="PTHR11905:SF249">
    <property type="entry name" value="SOL NARAE, ISOFORM C"/>
    <property type="match status" value="1"/>
</dbReference>
<feature type="active site" evidence="1">
    <location>
        <position position="275"/>
    </location>
</feature>
<dbReference type="GO" id="GO:0046872">
    <property type="term" value="F:metal ion binding"/>
    <property type="evidence" value="ECO:0007669"/>
    <property type="project" value="UniProtKB-KW"/>
</dbReference>
<dbReference type="PANTHER" id="PTHR11905">
    <property type="entry name" value="ADAM A DISINTEGRIN AND METALLOPROTEASE DOMAIN"/>
    <property type="match status" value="1"/>
</dbReference>
<dbReference type="Gene3D" id="3.40.390.10">
    <property type="entry name" value="Collagenase (Catalytic Domain)"/>
    <property type="match status" value="1"/>
</dbReference>
<gene>
    <name evidence="3" type="ORF">PV327_005882</name>
</gene>
<comment type="caution">
    <text evidence="3">The sequence shown here is derived from an EMBL/GenBank/DDBJ whole genome shotgun (WGS) entry which is preliminary data.</text>
</comment>
<reference evidence="3" key="1">
    <citation type="journal article" date="2023" name="bioRxiv">
        <title>Scaffold-level genome assemblies of two parasitoid biocontrol wasps reveal the parthenogenesis mechanism and an associated novel virus.</title>
        <authorList>
            <person name="Inwood S."/>
            <person name="Skelly J."/>
            <person name="Guhlin J."/>
            <person name="Harrop T."/>
            <person name="Goldson S."/>
            <person name="Dearden P."/>
        </authorList>
    </citation>
    <scope>NUCLEOTIDE SEQUENCE</scope>
    <source>
        <strain evidence="3">Lincoln</strain>
        <tissue evidence="3">Whole body</tissue>
    </source>
</reference>
<organism evidence="3 4">
    <name type="scientific">Microctonus hyperodae</name>
    <name type="common">Parasitoid wasp</name>
    <dbReference type="NCBI Taxonomy" id="165561"/>
    <lineage>
        <taxon>Eukaryota</taxon>
        <taxon>Metazoa</taxon>
        <taxon>Ecdysozoa</taxon>
        <taxon>Arthropoda</taxon>
        <taxon>Hexapoda</taxon>
        <taxon>Insecta</taxon>
        <taxon>Pterygota</taxon>
        <taxon>Neoptera</taxon>
        <taxon>Endopterygota</taxon>
        <taxon>Hymenoptera</taxon>
        <taxon>Apocrita</taxon>
        <taxon>Ichneumonoidea</taxon>
        <taxon>Braconidae</taxon>
        <taxon>Euphorinae</taxon>
        <taxon>Microctonus</taxon>
    </lineage>
</organism>
<keyword evidence="1" id="KW-0479">Metal-binding</keyword>
<dbReference type="InterPro" id="IPR001590">
    <property type="entry name" value="Peptidase_M12B"/>
</dbReference>
<keyword evidence="1" id="KW-0862">Zinc</keyword>
<feature type="binding site" evidence="1">
    <location>
        <position position="278"/>
    </location>
    <ligand>
        <name>Zn(2+)</name>
        <dbReference type="ChEBI" id="CHEBI:29105"/>
        <note>catalytic</note>
    </ligand>
</feature>
<evidence type="ECO:0000256" key="1">
    <source>
        <dbReference type="PROSITE-ProRule" id="PRU00276"/>
    </source>
</evidence>
<dbReference type="SUPFAM" id="SSF55486">
    <property type="entry name" value="Metalloproteases ('zincins'), catalytic domain"/>
    <property type="match status" value="1"/>
</dbReference>
<feature type="binding site" evidence="1">
    <location>
        <position position="274"/>
    </location>
    <ligand>
        <name>Zn(2+)</name>
        <dbReference type="ChEBI" id="CHEBI:29105"/>
        <note>catalytic</note>
    </ligand>
</feature>
<protein>
    <recommendedName>
        <fullName evidence="2">Peptidase M12B domain-containing protein</fullName>
    </recommendedName>
</protein>
<dbReference type="EMBL" id="JAQQBR010000003">
    <property type="protein sequence ID" value="KAK0180216.1"/>
    <property type="molecule type" value="Genomic_DNA"/>
</dbReference>
<dbReference type="PROSITE" id="PS50215">
    <property type="entry name" value="ADAM_MEPRO"/>
    <property type="match status" value="1"/>
</dbReference>
<dbReference type="Proteomes" id="UP001168972">
    <property type="component" value="Unassembled WGS sequence"/>
</dbReference>
<feature type="binding site" evidence="1">
    <location>
        <position position="284"/>
    </location>
    <ligand>
        <name>Zn(2+)</name>
        <dbReference type="ChEBI" id="CHEBI:29105"/>
        <note>catalytic</note>
    </ligand>
</feature>
<sequence>MIKDGETEIHLNLIKTKQLLANEHLPVWIAKARKQLSCRYDSGTVQHELQKNFVRENIGNFILYHDIEKSSAIVYYENTKTLHGMIDTRYFISKMPVNECNRADQVPATIFYPEILIFVPRDSRPNNVLATIVRHFITYFNGVDMLLAKLPTDYIKIHLNLAGIRSNVFSFMEPIYVPSDGDPSKKIRYLNVFQTLELASAYIQANRDIFSHDSFDFYFIPSKTDLWSTIINHEVEGISAMAESYTARLTLLDKYTSGFIVYHGNPSGHVTAAHELAHLLNIDHDSKEKGYCDDDDQCYAIMQATDTFCPDCLKWTNQNIENLKKFAKDHRNRCFLLNEPRSLHPYGYPMRTLSRLQQCDCYGYEHWPVTDPREYIDEVRDTDCDKNLICGKDFTEVRAILPLDGTPCANNKVCWNKVCQNIIYGSGAVFQGSSSQNK</sequence>
<evidence type="ECO:0000313" key="4">
    <source>
        <dbReference type="Proteomes" id="UP001168972"/>
    </source>
</evidence>
<keyword evidence="4" id="KW-1185">Reference proteome</keyword>
<evidence type="ECO:0000259" key="2">
    <source>
        <dbReference type="PROSITE" id="PS50215"/>
    </source>
</evidence>
<name>A0AA39G2R6_MICHY</name>
<accession>A0AA39G2R6</accession>
<dbReference type="GO" id="GO:0006509">
    <property type="term" value="P:membrane protein ectodomain proteolysis"/>
    <property type="evidence" value="ECO:0007669"/>
    <property type="project" value="TreeGrafter"/>
</dbReference>
<dbReference type="Pfam" id="PF01421">
    <property type="entry name" value="Reprolysin"/>
    <property type="match status" value="1"/>
</dbReference>
<proteinExistence type="predicted"/>
<dbReference type="AlphaFoldDB" id="A0AA39G2R6"/>
<dbReference type="GO" id="GO:0004222">
    <property type="term" value="F:metalloendopeptidase activity"/>
    <property type="evidence" value="ECO:0007669"/>
    <property type="project" value="InterPro"/>
</dbReference>
<feature type="domain" description="Peptidase M12B" evidence="2">
    <location>
        <begin position="270"/>
        <end position="339"/>
    </location>
</feature>
<dbReference type="InterPro" id="IPR024079">
    <property type="entry name" value="MetalloPept_cat_dom_sf"/>
</dbReference>
<evidence type="ECO:0000313" key="3">
    <source>
        <dbReference type="EMBL" id="KAK0180216.1"/>
    </source>
</evidence>
<comment type="caution">
    <text evidence="1">Lacks conserved residue(s) required for the propagation of feature annotation.</text>
</comment>